<dbReference type="InterPro" id="IPR014284">
    <property type="entry name" value="RNA_pol_sigma-70_dom"/>
</dbReference>
<dbReference type="NCBIfam" id="TIGR02937">
    <property type="entry name" value="sigma70-ECF"/>
    <property type="match status" value="1"/>
</dbReference>
<dbReference type="Pfam" id="PF08281">
    <property type="entry name" value="Sigma70_r4_2"/>
    <property type="match status" value="1"/>
</dbReference>
<dbReference type="SUPFAM" id="SSF88946">
    <property type="entry name" value="Sigma2 domain of RNA polymerase sigma factors"/>
    <property type="match status" value="1"/>
</dbReference>
<dbReference type="SUPFAM" id="SSF88659">
    <property type="entry name" value="Sigma3 and sigma4 domains of RNA polymerase sigma factors"/>
    <property type="match status" value="1"/>
</dbReference>
<protein>
    <submittedName>
        <fullName evidence="8">RNA polymerase sigma factor</fullName>
    </submittedName>
</protein>
<dbReference type="RefSeq" id="WP_284386503.1">
    <property type="nucleotide sequence ID" value="NZ_BSNK01000001.1"/>
</dbReference>
<dbReference type="Gene3D" id="1.10.10.10">
    <property type="entry name" value="Winged helix-like DNA-binding domain superfamily/Winged helix DNA-binding domain"/>
    <property type="match status" value="1"/>
</dbReference>
<dbReference type="InterPro" id="IPR036388">
    <property type="entry name" value="WH-like_DNA-bd_sf"/>
</dbReference>
<organism evidence="8 9">
    <name type="scientific">Algimonas ampicilliniresistens</name>
    <dbReference type="NCBI Taxonomy" id="1298735"/>
    <lineage>
        <taxon>Bacteria</taxon>
        <taxon>Pseudomonadati</taxon>
        <taxon>Pseudomonadota</taxon>
        <taxon>Alphaproteobacteria</taxon>
        <taxon>Maricaulales</taxon>
        <taxon>Robiginitomaculaceae</taxon>
        <taxon>Algimonas</taxon>
    </lineage>
</organism>
<keyword evidence="5" id="KW-0804">Transcription</keyword>
<keyword evidence="9" id="KW-1185">Reference proteome</keyword>
<evidence type="ECO:0000256" key="1">
    <source>
        <dbReference type="ARBA" id="ARBA00010641"/>
    </source>
</evidence>
<dbReference type="InterPro" id="IPR039425">
    <property type="entry name" value="RNA_pol_sigma-70-like"/>
</dbReference>
<gene>
    <name evidence="8" type="primary">sigW</name>
    <name evidence="8" type="ORF">GCM10007853_00880</name>
</gene>
<reference evidence="8" key="2">
    <citation type="submission" date="2023-01" db="EMBL/GenBank/DDBJ databases">
        <title>Draft genome sequence of Algimonas ampicilliniresistens strain NBRC 108219.</title>
        <authorList>
            <person name="Sun Q."/>
            <person name="Mori K."/>
        </authorList>
    </citation>
    <scope>NUCLEOTIDE SEQUENCE</scope>
    <source>
        <strain evidence="8">NBRC 108219</strain>
    </source>
</reference>
<evidence type="ECO:0000259" key="7">
    <source>
        <dbReference type="Pfam" id="PF08281"/>
    </source>
</evidence>
<name>A0ABQ5V660_9PROT</name>
<dbReference type="Proteomes" id="UP001161391">
    <property type="component" value="Unassembled WGS sequence"/>
</dbReference>
<keyword evidence="4" id="KW-0238">DNA-binding</keyword>
<evidence type="ECO:0000256" key="4">
    <source>
        <dbReference type="ARBA" id="ARBA00023125"/>
    </source>
</evidence>
<dbReference type="EMBL" id="BSNK01000001">
    <property type="protein sequence ID" value="GLQ22214.1"/>
    <property type="molecule type" value="Genomic_DNA"/>
</dbReference>
<evidence type="ECO:0000256" key="3">
    <source>
        <dbReference type="ARBA" id="ARBA00023082"/>
    </source>
</evidence>
<dbReference type="PANTHER" id="PTHR43133">
    <property type="entry name" value="RNA POLYMERASE ECF-TYPE SIGMA FACTO"/>
    <property type="match status" value="1"/>
</dbReference>
<feature type="domain" description="RNA polymerase sigma-70 region 2" evidence="6">
    <location>
        <begin position="24"/>
        <end position="90"/>
    </location>
</feature>
<comment type="similarity">
    <text evidence="1">Belongs to the sigma-70 factor family. ECF subfamily.</text>
</comment>
<feature type="domain" description="RNA polymerase sigma factor 70 region 4 type 2" evidence="7">
    <location>
        <begin position="120"/>
        <end position="168"/>
    </location>
</feature>
<dbReference type="Pfam" id="PF04542">
    <property type="entry name" value="Sigma70_r2"/>
    <property type="match status" value="1"/>
</dbReference>
<evidence type="ECO:0000259" key="6">
    <source>
        <dbReference type="Pfam" id="PF04542"/>
    </source>
</evidence>
<sequence>MSDPDNDLISGLRAGNESALRALIDRRSASLHRVAYRLLGDTYDAEDVCQETFLKFWRAAPDWRDGDARILTWLCRVATNDCYDRLRKKRPDLPGEMADYPDGRTGAEAALVNRERWDGLQTAMMSLPDRQRAALTLRYDEDMSQRDAAEIMGIGQKAYEALLVRGRKGLKALMQETEHV</sequence>
<reference evidence="8" key="1">
    <citation type="journal article" date="2014" name="Int. J. Syst. Evol. Microbiol.">
        <title>Complete genome of a new Firmicutes species belonging to the dominant human colonic microbiota ('Ruminococcus bicirculans') reveals two chromosomes and a selective capacity to utilize plant glucans.</title>
        <authorList>
            <consortium name="NISC Comparative Sequencing Program"/>
            <person name="Wegmann U."/>
            <person name="Louis P."/>
            <person name="Goesmann A."/>
            <person name="Henrissat B."/>
            <person name="Duncan S.H."/>
            <person name="Flint H.J."/>
        </authorList>
    </citation>
    <scope>NUCLEOTIDE SEQUENCE</scope>
    <source>
        <strain evidence="8">NBRC 108219</strain>
    </source>
</reference>
<evidence type="ECO:0000256" key="2">
    <source>
        <dbReference type="ARBA" id="ARBA00023015"/>
    </source>
</evidence>
<evidence type="ECO:0000313" key="9">
    <source>
        <dbReference type="Proteomes" id="UP001161391"/>
    </source>
</evidence>
<dbReference type="CDD" id="cd06171">
    <property type="entry name" value="Sigma70_r4"/>
    <property type="match status" value="1"/>
</dbReference>
<dbReference type="InterPro" id="IPR007627">
    <property type="entry name" value="RNA_pol_sigma70_r2"/>
</dbReference>
<evidence type="ECO:0000313" key="8">
    <source>
        <dbReference type="EMBL" id="GLQ22214.1"/>
    </source>
</evidence>
<keyword evidence="3" id="KW-0731">Sigma factor</keyword>
<dbReference type="Gene3D" id="1.10.1740.10">
    <property type="match status" value="1"/>
</dbReference>
<dbReference type="PANTHER" id="PTHR43133:SF8">
    <property type="entry name" value="RNA POLYMERASE SIGMA FACTOR HI_1459-RELATED"/>
    <property type="match status" value="1"/>
</dbReference>
<accession>A0ABQ5V660</accession>
<keyword evidence="2" id="KW-0805">Transcription regulation</keyword>
<dbReference type="InterPro" id="IPR013325">
    <property type="entry name" value="RNA_pol_sigma_r2"/>
</dbReference>
<proteinExistence type="inferred from homology"/>
<evidence type="ECO:0000256" key="5">
    <source>
        <dbReference type="ARBA" id="ARBA00023163"/>
    </source>
</evidence>
<comment type="caution">
    <text evidence="8">The sequence shown here is derived from an EMBL/GenBank/DDBJ whole genome shotgun (WGS) entry which is preliminary data.</text>
</comment>
<dbReference type="InterPro" id="IPR013324">
    <property type="entry name" value="RNA_pol_sigma_r3/r4-like"/>
</dbReference>
<dbReference type="InterPro" id="IPR013249">
    <property type="entry name" value="RNA_pol_sigma70_r4_t2"/>
</dbReference>